<keyword evidence="7" id="KW-0479">Metal-binding</keyword>
<dbReference type="FunFam" id="3.60.21.10:FF:000035">
    <property type="entry name" value="Lariat debranching enzyme"/>
    <property type="match status" value="1"/>
</dbReference>
<dbReference type="GO" id="GO:0008419">
    <property type="term" value="F:RNA lariat debranching enzyme activity"/>
    <property type="evidence" value="ECO:0007669"/>
    <property type="project" value="UniProtKB-ARBA"/>
</dbReference>
<dbReference type="InterPro" id="IPR041816">
    <property type="entry name" value="Dbr1_N"/>
</dbReference>
<feature type="domain" description="Lariat debranching enzyme C-terminal" evidence="14">
    <location>
        <begin position="344"/>
        <end position="555"/>
    </location>
</feature>
<dbReference type="PANTHER" id="PTHR12849">
    <property type="entry name" value="RNA LARIAT DEBRANCHING ENZYME"/>
    <property type="match status" value="1"/>
</dbReference>
<evidence type="ECO:0000256" key="7">
    <source>
        <dbReference type="ARBA" id="ARBA00022723"/>
    </source>
</evidence>
<evidence type="ECO:0000256" key="6">
    <source>
        <dbReference type="ARBA" id="ARBA00022664"/>
    </source>
</evidence>
<keyword evidence="9" id="KW-0862">Zinc</keyword>
<dbReference type="InterPro" id="IPR004843">
    <property type="entry name" value="Calcineurin-like_PHP"/>
</dbReference>
<evidence type="ECO:0000256" key="8">
    <source>
        <dbReference type="ARBA" id="ARBA00022801"/>
    </source>
</evidence>
<dbReference type="InterPro" id="IPR029052">
    <property type="entry name" value="Metallo-depent_PP-like"/>
</dbReference>
<dbReference type="GO" id="GO:0005634">
    <property type="term" value="C:nucleus"/>
    <property type="evidence" value="ECO:0007669"/>
    <property type="project" value="UniProtKB-SubCell"/>
</dbReference>
<evidence type="ECO:0000256" key="4">
    <source>
        <dbReference type="ARBA" id="ARBA00004123"/>
    </source>
</evidence>
<dbReference type="SMART" id="SM01124">
    <property type="entry name" value="DBR1"/>
    <property type="match status" value="1"/>
</dbReference>
<dbReference type="AlphaFoldDB" id="A0A9W7XFT1"/>
<keyword evidence="12" id="KW-0539">Nucleus</keyword>
<evidence type="ECO:0000313" key="16">
    <source>
        <dbReference type="Proteomes" id="UP001145021"/>
    </source>
</evidence>
<feature type="compositionally biased region" description="Gly residues" evidence="13">
    <location>
        <begin position="491"/>
        <end position="500"/>
    </location>
</feature>
<feature type="region of interest" description="Disordered" evidence="13">
    <location>
        <begin position="472"/>
        <end position="540"/>
    </location>
</feature>
<proteinExistence type="inferred from homology"/>
<evidence type="ECO:0000256" key="12">
    <source>
        <dbReference type="ARBA" id="ARBA00023242"/>
    </source>
</evidence>
<evidence type="ECO:0000256" key="9">
    <source>
        <dbReference type="ARBA" id="ARBA00022833"/>
    </source>
</evidence>
<dbReference type="Pfam" id="PF05011">
    <property type="entry name" value="DBR1"/>
    <property type="match status" value="1"/>
</dbReference>
<feature type="compositionally biased region" description="Gly residues" evidence="13">
    <location>
        <begin position="509"/>
        <end position="520"/>
    </location>
</feature>
<evidence type="ECO:0000256" key="2">
    <source>
        <dbReference type="ARBA" id="ARBA00001947"/>
    </source>
</evidence>
<name>A0A9W7XFT1_9FUNG</name>
<evidence type="ECO:0000256" key="11">
    <source>
        <dbReference type="ARBA" id="ARBA00023211"/>
    </source>
</evidence>
<comment type="cofactor">
    <cofactor evidence="1">
        <name>Mn(2+)</name>
        <dbReference type="ChEBI" id="CHEBI:29035"/>
    </cofactor>
</comment>
<dbReference type="GO" id="GO:0000398">
    <property type="term" value="P:mRNA splicing, via spliceosome"/>
    <property type="evidence" value="ECO:0007669"/>
    <property type="project" value="TreeGrafter"/>
</dbReference>
<dbReference type="CDD" id="cd00844">
    <property type="entry name" value="MPP_Dbr1_N"/>
    <property type="match status" value="1"/>
</dbReference>
<evidence type="ECO:0000259" key="14">
    <source>
        <dbReference type="SMART" id="SM01124"/>
    </source>
</evidence>
<organism evidence="15 16">
    <name type="scientific">Coemansia asiatica</name>
    <dbReference type="NCBI Taxonomy" id="1052880"/>
    <lineage>
        <taxon>Eukaryota</taxon>
        <taxon>Fungi</taxon>
        <taxon>Fungi incertae sedis</taxon>
        <taxon>Zoopagomycota</taxon>
        <taxon>Kickxellomycotina</taxon>
        <taxon>Kickxellomycetes</taxon>
        <taxon>Kickxellales</taxon>
        <taxon>Kickxellaceae</taxon>
        <taxon>Coemansia</taxon>
    </lineage>
</organism>
<dbReference type="EMBL" id="JANBOH010000419">
    <property type="protein sequence ID" value="KAJ1642351.1"/>
    <property type="molecule type" value="Genomic_DNA"/>
</dbReference>
<comment type="cofactor">
    <cofactor evidence="2">
        <name>Zn(2+)</name>
        <dbReference type="ChEBI" id="CHEBI:29105"/>
    </cofactor>
</comment>
<dbReference type="SUPFAM" id="SSF56300">
    <property type="entry name" value="Metallo-dependent phosphatases"/>
    <property type="match status" value="1"/>
</dbReference>
<comment type="cofactor">
    <cofactor evidence="3">
        <name>Fe(2+)</name>
        <dbReference type="ChEBI" id="CHEBI:29033"/>
    </cofactor>
</comment>
<dbReference type="Gene3D" id="3.60.21.10">
    <property type="match status" value="1"/>
</dbReference>
<dbReference type="Pfam" id="PF00149">
    <property type="entry name" value="Metallophos"/>
    <property type="match status" value="1"/>
</dbReference>
<accession>A0A9W7XFT1</accession>
<keyword evidence="8" id="KW-0378">Hydrolase</keyword>
<protein>
    <submittedName>
        <fullName evidence="15">Lariat debranching enzyme</fullName>
    </submittedName>
</protein>
<evidence type="ECO:0000256" key="5">
    <source>
        <dbReference type="ARBA" id="ARBA00006045"/>
    </source>
</evidence>
<dbReference type="Proteomes" id="UP001145021">
    <property type="component" value="Unassembled WGS sequence"/>
</dbReference>
<evidence type="ECO:0000256" key="13">
    <source>
        <dbReference type="SAM" id="MobiDB-lite"/>
    </source>
</evidence>
<keyword evidence="11" id="KW-0464">Manganese</keyword>
<keyword evidence="10" id="KW-0408">Iron</keyword>
<dbReference type="GO" id="GO:0046872">
    <property type="term" value="F:metal ion binding"/>
    <property type="evidence" value="ECO:0007669"/>
    <property type="project" value="UniProtKB-KW"/>
</dbReference>
<comment type="subcellular location">
    <subcellularLocation>
        <location evidence="4">Nucleus</location>
    </subcellularLocation>
</comment>
<dbReference type="PANTHER" id="PTHR12849:SF0">
    <property type="entry name" value="LARIAT DEBRANCHING ENZYME"/>
    <property type="match status" value="1"/>
</dbReference>
<evidence type="ECO:0000256" key="10">
    <source>
        <dbReference type="ARBA" id="ARBA00023004"/>
    </source>
</evidence>
<evidence type="ECO:0000256" key="1">
    <source>
        <dbReference type="ARBA" id="ARBA00001936"/>
    </source>
</evidence>
<sequence>MRRKITVAIEGCCHGMLDNIYNQIQISERQMRKKVDLLIICGDFQAIRNVTDLECMSCPDKYKQIGGFYRYYSGQKIAPVPTIFVGGNHEAGNHLRELYYGGWVAPNIYYMGNSGVVRFGGLRIGGISGIYKDFDFAKGYYEKPPFRGHSRSSMHHVRSYEAFKMLQIRRPLDIVVSHDWPQYIERFGDTQELLRKKPFFRNEVERGDLGSPVNALLLERLRPAWWFSAHMHSRFEATVDANDSIYKQSWSDIALSNYAGQSVSADVANITNDSEEPRNQDEIQMGSLSDDEEPSTDIPANNAGVIESKKPRLALSLPPPKHTSSEDVLIPVLPEATLNAENAEPKPTLADPRAPGRATRFLALDKCLPRRQFLEIIDMKVEESNLDNAPLQLEYDPEWLAILRICHPYMPLDTAPFIPPGDRAFSLSSVPDFPAFSDQALETELRWVNENVFTHGPVYIPPNFVPMAPVPPPGTPDHASFGLANAQHNRGNGGRGGRGGRGGHRGSQQRGGGYSQGRGNYGQTDMPWDGPKPQAIYPNPQTDELCAMLGIQDRITQRRFQDN</sequence>
<comment type="caution">
    <text evidence="15">The sequence shown here is derived from an EMBL/GenBank/DDBJ whole genome shotgun (WGS) entry which is preliminary data.</text>
</comment>
<evidence type="ECO:0000256" key="3">
    <source>
        <dbReference type="ARBA" id="ARBA00001954"/>
    </source>
</evidence>
<gene>
    <name evidence="15" type="primary">DBR1</name>
    <name evidence="15" type="ORF">LPJ64_005802</name>
</gene>
<dbReference type="InterPro" id="IPR007708">
    <property type="entry name" value="DBR1_C"/>
</dbReference>
<keyword evidence="6" id="KW-0507">mRNA processing</keyword>
<comment type="similarity">
    <text evidence="5">Belongs to the lariat debranching enzyme family.</text>
</comment>
<keyword evidence="16" id="KW-1185">Reference proteome</keyword>
<evidence type="ECO:0000313" key="15">
    <source>
        <dbReference type="EMBL" id="KAJ1642351.1"/>
    </source>
</evidence>
<reference evidence="15" key="1">
    <citation type="submission" date="2022-07" db="EMBL/GenBank/DDBJ databases">
        <title>Phylogenomic reconstructions and comparative analyses of Kickxellomycotina fungi.</title>
        <authorList>
            <person name="Reynolds N.K."/>
            <person name="Stajich J.E."/>
            <person name="Barry K."/>
            <person name="Grigoriev I.V."/>
            <person name="Crous P."/>
            <person name="Smith M.E."/>
        </authorList>
    </citation>
    <scope>NUCLEOTIDE SEQUENCE</scope>
    <source>
        <strain evidence="15">NBRC 105413</strain>
    </source>
</reference>